<dbReference type="InterPro" id="IPR051487">
    <property type="entry name" value="Ser/Thr_Proteases_Immune/Dev"/>
</dbReference>
<dbReference type="InterPro" id="IPR043504">
    <property type="entry name" value="Peptidase_S1_PA_chymotrypsin"/>
</dbReference>
<dbReference type="SMART" id="SM00020">
    <property type="entry name" value="Tryp_SPc"/>
    <property type="match status" value="1"/>
</dbReference>
<evidence type="ECO:0000256" key="2">
    <source>
        <dbReference type="ARBA" id="ARBA00024195"/>
    </source>
</evidence>
<dbReference type="SMR" id="B4HKG9"/>
<dbReference type="Gene3D" id="2.40.10.10">
    <property type="entry name" value="Trypsin-like serine proteases"/>
    <property type="match status" value="1"/>
</dbReference>
<comment type="similarity">
    <text evidence="2">Belongs to the peptidase S1 family. CLIP subfamily.</text>
</comment>
<keyword evidence="1" id="KW-1015">Disulfide bond</keyword>
<dbReference type="PROSITE" id="PS50240">
    <property type="entry name" value="TRYPSIN_DOM"/>
    <property type="match status" value="1"/>
</dbReference>
<feature type="domain" description="Peptidase S1" evidence="3">
    <location>
        <begin position="1"/>
        <end position="215"/>
    </location>
</feature>
<dbReference type="AlphaFoldDB" id="B4HKG9"/>
<evidence type="ECO:0000313" key="4">
    <source>
        <dbReference type="EMBL" id="EDW42919.1"/>
    </source>
</evidence>
<dbReference type="PANTHER" id="PTHR24256">
    <property type="entry name" value="TRYPTASE-RELATED"/>
    <property type="match status" value="1"/>
</dbReference>
<dbReference type="HOGENOM" id="CLU_1225941_0_0_1"/>
<evidence type="ECO:0000259" key="3">
    <source>
        <dbReference type="PROSITE" id="PS50240"/>
    </source>
</evidence>
<dbReference type="SUPFAM" id="SSF50494">
    <property type="entry name" value="Trypsin-like serine proteases"/>
    <property type="match status" value="1"/>
</dbReference>
<sequence>MILKKKKMHTYSSAGGFDRRPQSSKFGNLYGSCWDILELKSNSEFLHAQEIRVQKIIEHPTFSPVSFENDAALLILKQSFELNDHINVICLPDQGAAPPPTSVCYANGWSKNEYDDSVRYSTRMKRIPLHIGKCIDRSSIFGQTIYPHTSFLCAAGLRSLYIGDGDGGGPLACPLENPRENRYQLSGILSLKFVNLEGLVSDVSSMRSWIDQEMTANNFDKSYYTA</sequence>
<dbReference type="GO" id="GO:0004252">
    <property type="term" value="F:serine-type endopeptidase activity"/>
    <property type="evidence" value="ECO:0007669"/>
    <property type="project" value="InterPro"/>
</dbReference>
<name>B4HKG9_DROSE</name>
<protein>
    <submittedName>
        <fullName evidence="4">GM23788</fullName>
    </submittedName>
</protein>
<dbReference type="InterPro" id="IPR001254">
    <property type="entry name" value="Trypsin_dom"/>
</dbReference>
<dbReference type="Proteomes" id="UP000001292">
    <property type="component" value="Unassembled WGS sequence"/>
</dbReference>
<dbReference type="OMA" id="IELNECH"/>
<reference evidence="4 5" key="1">
    <citation type="journal article" date="2007" name="Nature">
        <title>Evolution of genes and genomes on the Drosophila phylogeny.</title>
        <authorList>
            <consortium name="Drosophila 12 Genomes Consortium"/>
            <person name="Clark A.G."/>
            <person name="Eisen M.B."/>
            <person name="Smith D.R."/>
            <person name="Bergman C.M."/>
            <person name="Oliver B."/>
            <person name="Markow T.A."/>
            <person name="Kaufman T.C."/>
            <person name="Kellis M."/>
            <person name="Gelbart W."/>
            <person name="Iyer V.N."/>
            <person name="Pollard D.A."/>
            <person name="Sackton T.B."/>
            <person name="Larracuente A.M."/>
            <person name="Singh N.D."/>
            <person name="Abad J.P."/>
            <person name="Abt D.N."/>
            <person name="Adryan B."/>
            <person name="Aguade M."/>
            <person name="Akashi H."/>
            <person name="Anderson W.W."/>
            <person name="Aquadro C.F."/>
            <person name="Ardell D.H."/>
            <person name="Arguello R."/>
            <person name="Artieri C.G."/>
            <person name="Barbash D.A."/>
            <person name="Barker D."/>
            <person name="Barsanti P."/>
            <person name="Batterham P."/>
            <person name="Batzoglou S."/>
            <person name="Begun D."/>
            <person name="Bhutkar A."/>
            <person name="Blanco E."/>
            <person name="Bosak S.A."/>
            <person name="Bradley R.K."/>
            <person name="Brand A.D."/>
            <person name="Brent M.R."/>
            <person name="Brooks A.N."/>
            <person name="Brown R.H."/>
            <person name="Butlin R.K."/>
            <person name="Caggese C."/>
            <person name="Calvi B.R."/>
            <person name="Bernardo de Carvalho A."/>
            <person name="Caspi A."/>
            <person name="Castrezana S."/>
            <person name="Celniker S.E."/>
            <person name="Chang J.L."/>
            <person name="Chapple C."/>
            <person name="Chatterji S."/>
            <person name="Chinwalla A."/>
            <person name="Civetta A."/>
            <person name="Clifton S.W."/>
            <person name="Comeron J.M."/>
            <person name="Costello J.C."/>
            <person name="Coyne J.A."/>
            <person name="Daub J."/>
            <person name="David R.G."/>
            <person name="Delcher A.L."/>
            <person name="Delehaunty K."/>
            <person name="Do C.B."/>
            <person name="Ebling H."/>
            <person name="Edwards K."/>
            <person name="Eickbush T."/>
            <person name="Evans J.D."/>
            <person name="Filipski A."/>
            <person name="Findeiss S."/>
            <person name="Freyhult E."/>
            <person name="Fulton L."/>
            <person name="Fulton R."/>
            <person name="Garcia A.C."/>
            <person name="Gardiner A."/>
            <person name="Garfield D.A."/>
            <person name="Garvin B.E."/>
            <person name="Gibson G."/>
            <person name="Gilbert D."/>
            <person name="Gnerre S."/>
            <person name="Godfrey J."/>
            <person name="Good R."/>
            <person name="Gotea V."/>
            <person name="Gravely B."/>
            <person name="Greenberg A.J."/>
            <person name="Griffiths-Jones S."/>
            <person name="Gross S."/>
            <person name="Guigo R."/>
            <person name="Gustafson E.A."/>
            <person name="Haerty W."/>
            <person name="Hahn M.W."/>
            <person name="Halligan D.L."/>
            <person name="Halpern A.L."/>
            <person name="Halter G.M."/>
            <person name="Han M.V."/>
            <person name="Heger A."/>
            <person name="Hillier L."/>
            <person name="Hinrichs A.S."/>
            <person name="Holmes I."/>
            <person name="Hoskins R.A."/>
            <person name="Hubisz M.J."/>
            <person name="Hultmark D."/>
            <person name="Huntley M.A."/>
            <person name="Jaffe D.B."/>
            <person name="Jagadeeshan S."/>
            <person name="Jeck W.R."/>
            <person name="Johnson J."/>
            <person name="Jones C.D."/>
            <person name="Jordan W.C."/>
            <person name="Karpen G.H."/>
            <person name="Kataoka E."/>
            <person name="Keightley P.D."/>
            <person name="Kheradpour P."/>
            <person name="Kirkness E.F."/>
            <person name="Koerich L.B."/>
            <person name="Kristiansen K."/>
            <person name="Kudrna D."/>
            <person name="Kulathinal R.J."/>
            <person name="Kumar S."/>
            <person name="Kwok R."/>
            <person name="Lander E."/>
            <person name="Langley C.H."/>
            <person name="Lapoint R."/>
            <person name="Lazzaro B.P."/>
            <person name="Lee S.J."/>
            <person name="Levesque L."/>
            <person name="Li R."/>
            <person name="Lin C.F."/>
            <person name="Lin M.F."/>
            <person name="Lindblad-Toh K."/>
            <person name="Llopart A."/>
            <person name="Long M."/>
            <person name="Low L."/>
            <person name="Lozovsky E."/>
            <person name="Lu J."/>
            <person name="Luo M."/>
            <person name="Machado C.A."/>
            <person name="Makalowski W."/>
            <person name="Marzo M."/>
            <person name="Matsuda M."/>
            <person name="Matzkin L."/>
            <person name="McAllister B."/>
            <person name="McBride C.S."/>
            <person name="McKernan B."/>
            <person name="McKernan K."/>
            <person name="Mendez-Lago M."/>
            <person name="Minx P."/>
            <person name="Mollenhauer M.U."/>
            <person name="Montooth K."/>
            <person name="Mount S.M."/>
            <person name="Mu X."/>
            <person name="Myers E."/>
            <person name="Negre B."/>
            <person name="Newfeld S."/>
            <person name="Nielsen R."/>
            <person name="Noor M.A."/>
            <person name="O'Grady P."/>
            <person name="Pachter L."/>
            <person name="Papaceit M."/>
            <person name="Parisi M.J."/>
            <person name="Parisi M."/>
            <person name="Parts L."/>
            <person name="Pedersen J.S."/>
            <person name="Pesole G."/>
            <person name="Phillippy A.M."/>
            <person name="Ponting C.P."/>
            <person name="Pop M."/>
            <person name="Porcelli D."/>
            <person name="Powell J.R."/>
            <person name="Prohaska S."/>
            <person name="Pruitt K."/>
            <person name="Puig M."/>
            <person name="Quesneville H."/>
            <person name="Ram K.R."/>
            <person name="Rand D."/>
            <person name="Rasmussen M.D."/>
            <person name="Reed L.K."/>
            <person name="Reenan R."/>
            <person name="Reily A."/>
            <person name="Remington K.A."/>
            <person name="Rieger T.T."/>
            <person name="Ritchie M.G."/>
            <person name="Robin C."/>
            <person name="Rogers Y.H."/>
            <person name="Rohde C."/>
            <person name="Rozas J."/>
            <person name="Rubenfield M.J."/>
            <person name="Ruiz A."/>
            <person name="Russo S."/>
            <person name="Salzberg S.L."/>
            <person name="Sanchez-Gracia A."/>
            <person name="Saranga D.J."/>
            <person name="Sato H."/>
            <person name="Schaeffer S.W."/>
            <person name="Schatz M.C."/>
            <person name="Schlenke T."/>
            <person name="Schwartz R."/>
            <person name="Segarra C."/>
            <person name="Singh R.S."/>
            <person name="Sirot L."/>
            <person name="Sirota M."/>
            <person name="Sisneros N.B."/>
            <person name="Smith C.D."/>
            <person name="Smith T.F."/>
            <person name="Spieth J."/>
            <person name="Stage D.E."/>
            <person name="Stark A."/>
            <person name="Stephan W."/>
            <person name="Strausberg R.L."/>
            <person name="Strempel S."/>
            <person name="Sturgill D."/>
            <person name="Sutton G."/>
            <person name="Sutton G.G."/>
            <person name="Tao W."/>
            <person name="Teichmann S."/>
            <person name="Tobari Y.N."/>
            <person name="Tomimura Y."/>
            <person name="Tsolas J.M."/>
            <person name="Valente V.L."/>
            <person name="Venter E."/>
            <person name="Venter J.C."/>
            <person name="Vicario S."/>
            <person name="Vieira F.G."/>
            <person name="Vilella A.J."/>
            <person name="Villasante A."/>
            <person name="Walenz B."/>
            <person name="Wang J."/>
            <person name="Wasserman M."/>
            <person name="Watts T."/>
            <person name="Wilson D."/>
            <person name="Wilson R.K."/>
            <person name="Wing R.A."/>
            <person name="Wolfner M.F."/>
            <person name="Wong A."/>
            <person name="Wong G.K."/>
            <person name="Wu C.I."/>
            <person name="Wu G."/>
            <person name="Yamamoto D."/>
            <person name="Yang H.P."/>
            <person name="Yang S.P."/>
            <person name="Yorke J.A."/>
            <person name="Yoshida K."/>
            <person name="Zdobnov E."/>
            <person name="Zhang P."/>
            <person name="Zhang Y."/>
            <person name="Zimin A.V."/>
            <person name="Baldwin J."/>
            <person name="Abdouelleil A."/>
            <person name="Abdulkadir J."/>
            <person name="Abebe A."/>
            <person name="Abera B."/>
            <person name="Abreu J."/>
            <person name="Acer S.C."/>
            <person name="Aftuck L."/>
            <person name="Alexander A."/>
            <person name="An P."/>
            <person name="Anderson E."/>
            <person name="Anderson S."/>
            <person name="Arachi H."/>
            <person name="Azer M."/>
            <person name="Bachantsang P."/>
            <person name="Barry A."/>
            <person name="Bayul T."/>
            <person name="Berlin A."/>
            <person name="Bessette D."/>
            <person name="Bloom T."/>
            <person name="Blye J."/>
            <person name="Boguslavskiy L."/>
            <person name="Bonnet C."/>
            <person name="Boukhgalter B."/>
            <person name="Bourzgui I."/>
            <person name="Brown A."/>
            <person name="Cahill P."/>
            <person name="Channer S."/>
            <person name="Cheshatsang Y."/>
            <person name="Chuda L."/>
            <person name="Citroen M."/>
            <person name="Collymore A."/>
            <person name="Cooke P."/>
            <person name="Costello M."/>
            <person name="D'Aco K."/>
            <person name="Daza R."/>
            <person name="De Haan G."/>
            <person name="DeGray S."/>
            <person name="DeMaso C."/>
            <person name="Dhargay N."/>
            <person name="Dooley K."/>
            <person name="Dooley E."/>
            <person name="Doricent M."/>
            <person name="Dorje P."/>
            <person name="Dorjee K."/>
            <person name="Dupes A."/>
            <person name="Elong R."/>
            <person name="Falk J."/>
            <person name="Farina A."/>
            <person name="Faro S."/>
            <person name="Ferguson D."/>
            <person name="Fisher S."/>
            <person name="Foley C.D."/>
            <person name="Franke A."/>
            <person name="Friedrich D."/>
            <person name="Gadbois L."/>
            <person name="Gearin G."/>
            <person name="Gearin C.R."/>
            <person name="Giannoukos G."/>
            <person name="Goode T."/>
            <person name="Graham J."/>
            <person name="Grandbois E."/>
            <person name="Grewal S."/>
            <person name="Gyaltsen K."/>
            <person name="Hafez N."/>
            <person name="Hagos B."/>
            <person name="Hall J."/>
            <person name="Henson C."/>
            <person name="Hollinger A."/>
            <person name="Honan T."/>
            <person name="Huard M.D."/>
            <person name="Hughes L."/>
            <person name="Hurhula B."/>
            <person name="Husby M.E."/>
            <person name="Kamat A."/>
            <person name="Kanga B."/>
            <person name="Kashin S."/>
            <person name="Khazanovich D."/>
            <person name="Kisner P."/>
            <person name="Lance K."/>
            <person name="Lara M."/>
            <person name="Lee W."/>
            <person name="Lennon N."/>
            <person name="Letendre F."/>
            <person name="LeVine R."/>
            <person name="Lipovsky A."/>
            <person name="Liu X."/>
            <person name="Liu J."/>
            <person name="Liu S."/>
            <person name="Lokyitsang T."/>
            <person name="Lokyitsang Y."/>
            <person name="Lubonja R."/>
            <person name="Lui A."/>
            <person name="MacDonald P."/>
            <person name="Magnisalis V."/>
            <person name="Maru K."/>
            <person name="Matthews C."/>
            <person name="McCusker W."/>
            <person name="McDonough S."/>
            <person name="Mehta T."/>
            <person name="Meldrim J."/>
            <person name="Meneus L."/>
            <person name="Mihai O."/>
            <person name="Mihalev A."/>
            <person name="Mihova T."/>
            <person name="Mittelman R."/>
            <person name="Mlenga V."/>
            <person name="Montmayeur A."/>
            <person name="Mulrain L."/>
            <person name="Navidi A."/>
            <person name="Naylor J."/>
            <person name="Negash T."/>
            <person name="Nguyen T."/>
            <person name="Nguyen N."/>
            <person name="Nicol R."/>
            <person name="Norbu C."/>
            <person name="Norbu N."/>
            <person name="Novod N."/>
            <person name="O'Neill B."/>
            <person name="Osman S."/>
            <person name="Markiewicz E."/>
            <person name="Oyono O.L."/>
            <person name="Patti C."/>
            <person name="Phunkhang P."/>
            <person name="Pierre F."/>
            <person name="Priest M."/>
            <person name="Raghuraman S."/>
            <person name="Rege F."/>
            <person name="Reyes R."/>
            <person name="Rise C."/>
            <person name="Rogov P."/>
            <person name="Ross K."/>
            <person name="Ryan E."/>
            <person name="Settipalli S."/>
            <person name="Shea T."/>
            <person name="Sherpa N."/>
            <person name="Shi L."/>
            <person name="Shih D."/>
            <person name="Sparrow T."/>
            <person name="Spaulding J."/>
            <person name="Stalker J."/>
            <person name="Stange-Thomann N."/>
            <person name="Stavropoulos S."/>
            <person name="Stone C."/>
            <person name="Strader C."/>
            <person name="Tesfaye S."/>
            <person name="Thomson T."/>
            <person name="Thoulutsang Y."/>
            <person name="Thoulutsang D."/>
            <person name="Topham K."/>
            <person name="Topping I."/>
            <person name="Tsamla T."/>
            <person name="Vassiliev H."/>
            <person name="Vo A."/>
            <person name="Wangchuk T."/>
            <person name="Wangdi T."/>
            <person name="Weiand M."/>
            <person name="Wilkinson J."/>
            <person name="Wilson A."/>
            <person name="Yadav S."/>
            <person name="Young G."/>
            <person name="Yu Q."/>
            <person name="Zembek L."/>
            <person name="Zhong D."/>
            <person name="Zimmer A."/>
            <person name="Zwirko Z."/>
            <person name="Jaffe D.B."/>
            <person name="Alvarez P."/>
            <person name="Brockman W."/>
            <person name="Butler J."/>
            <person name="Chin C."/>
            <person name="Gnerre S."/>
            <person name="Grabherr M."/>
            <person name="Kleber M."/>
            <person name="Mauceli E."/>
            <person name="MacCallum I."/>
        </authorList>
    </citation>
    <scope>NUCLEOTIDE SEQUENCE [LARGE SCALE GENOMIC DNA]</scope>
    <source>
        <strain evidence="5">Rob3c / Tucson 14021-0248.25</strain>
    </source>
</reference>
<dbReference type="InterPro" id="IPR009003">
    <property type="entry name" value="Peptidase_S1_PA"/>
</dbReference>
<dbReference type="EMBL" id="CH480815">
    <property type="protein sequence ID" value="EDW42919.1"/>
    <property type="molecule type" value="Genomic_DNA"/>
</dbReference>
<accession>B4HKG9</accession>
<organism evidence="5">
    <name type="scientific">Drosophila sechellia</name>
    <name type="common">Fruit fly</name>
    <dbReference type="NCBI Taxonomy" id="7238"/>
    <lineage>
        <taxon>Eukaryota</taxon>
        <taxon>Metazoa</taxon>
        <taxon>Ecdysozoa</taxon>
        <taxon>Arthropoda</taxon>
        <taxon>Hexapoda</taxon>
        <taxon>Insecta</taxon>
        <taxon>Pterygota</taxon>
        <taxon>Neoptera</taxon>
        <taxon>Endopterygota</taxon>
        <taxon>Diptera</taxon>
        <taxon>Brachycera</taxon>
        <taxon>Muscomorpha</taxon>
        <taxon>Ephydroidea</taxon>
        <taxon>Drosophilidae</taxon>
        <taxon>Drosophila</taxon>
        <taxon>Sophophora</taxon>
    </lineage>
</organism>
<evidence type="ECO:0000256" key="1">
    <source>
        <dbReference type="ARBA" id="ARBA00023157"/>
    </source>
</evidence>
<evidence type="ECO:0000313" key="5">
    <source>
        <dbReference type="Proteomes" id="UP000001292"/>
    </source>
</evidence>
<dbReference type="PhylomeDB" id="B4HKG9"/>
<gene>
    <name evidence="4" type="primary">Dsec\GM23788</name>
    <name evidence="4" type="ORF">Dsec_GM23788</name>
</gene>
<dbReference type="GO" id="GO:0006508">
    <property type="term" value="P:proteolysis"/>
    <property type="evidence" value="ECO:0007669"/>
    <property type="project" value="InterPro"/>
</dbReference>
<keyword evidence="5" id="KW-1185">Reference proteome</keyword>
<proteinExistence type="inferred from homology"/>
<dbReference type="Pfam" id="PF00089">
    <property type="entry name" value="Trypsin"/>
    <property type="match status" value="1"/>
</dbReference>